<dbReference type="Pfam" id="PF13374">
    <property type="entry name" value="TPR_10"/>
    <property type="match status" value="2"/>
</dbReference>
<dbReference type="PANTHER" id="PTHR46082:SF6">
    <property type="entry name" value="AAA+ ATPASE DOMAIN-CONTAINING PROTEIN-RELATED"/>
    <property type="match status" value="1"/>
</dbReference>
<proteinExistence type="predicted"/>
<gene>
    <name evidence="2" type="ORF">AWB68_03894</name>
</gene>
<dbReference type="Pfam" id="PF12770">
    <property type="entry name" value="CHAT"/>
    <property type="match status" value="1"/>
</dbReference>
<dbReference type="EMBL" id="FCON02000042">
    <property type="protein sequence ID" value="SAL68835.1"/>
    <property type="molecule type" value="Genomic_DNA"/>
</dbReference>
<dbReference type="OrthoDB" id="9771112at2"/>
<dbReference type="AlphaFoldDB" id="A0A158JJP3"/>
<feature type="domain" description="CHAT" evidence="1">
    <location>
        <begin position="892"/>
        <end position="1052"/>
    </location>
</feature>
<dbReference type="PANTHER" id="PTHR46082">
    <property type="entry name" value="ATP/GTP-BINDING PROTEIN-RELATED"/>
    <property type="match status" value="1"/>
</dbReference>
<accession>A0A158JJP3</accession>
<evidence type="ECO:0000313" key="2">
    <source>
        <dbReference type="EMBL" id="SAL68835.1"/>
    </source>
</evidence>
<evidence type="ECO:0000259" key="1">
    <source>
        <dbReference type="Pfam" id="PF12770"/>
    </source>
</evidence>
<dbReference type="Pfam" id="PF13424">
    <property type="entry name" value="TPR_12"/>
    <property type="match status" value="2"/>
</dbReference>
<dbReference type="InterPro" id="IPR024983">
    <property type="entry name" value="CHAT_dom"/>
</dbReference>
<name>A0A158JJP3_9BURK</name>
<dbReference type="Proteomes" id="UP000054770">
    <property type="component" value="Unassembled WGS sequence"/>
</dbReference>
<protein>
    <submittedName>
        <fullName evidence="2">Tetratricopeptide repeat protein</fullName>
    </submittedName>
</protein>
<dbReference type="Gene3D" id="1.25.40.10">
    <property type="entry name" value="Tetratricopeptide repeat domain"/>
    <property type="match status" value="3"/>
</dbReference>
<dbReference type="RefSeq" id="WP_087645977.1">
    <property type="nucleotide sequence ID" value="NZ_FCON02000042.1"/>
</dbReference>
<comment type="caution">
    <text evidence="2">The sequence shown here is derived from an EMBL/GenBank/DDBJ whole genome shotgun (WGS) entry which is preliminary data.</text>
</comment>
<dbReference type="InterPro" id="IPR053137">
    <property type="entry name" value="NLR-like"/>
</dbReference>
<evidence type="ECO:0000313" key="3">
    <source>
        <dbReference type="Proteomes" id="UP000054770"/>
    </source>
</evidence>
<dbReference type="InterPro" id="IPR011990">
    <property type="entry name" value="TPR-like_helical_dom_sf"/>
</dbReference>
<dbReference type="SUPFAM" id="SSF48452">
    <property type="entry name" value="TPR-like"/>
    <property type="match status" value="3"/>
</dbReference>
<keyword evidence="3" id="KW-1185">Reference proteome</keyword>
<organism evidence="2 3">
    <name type="scientific">Caballeronia choica</name>
    <dbReference type="NCBI Taxonomy" id="326476"/>
    <lineage>
        <taxon>Bacteria</taxon>
        <taxon>Pseudomonadati</taxon>
        <taxon>Pseudomonadota</taxon>
        <taxon>Betaproteobacteria</taxon>
        <taxon>Burkholderiales</taxon>
        <taxon>Burkholderiaceae</taxon>
        <taxon>Caballeronia</taxon>
    </lineage>
</organism>
<reference evidence="2" key="1">
    <citation type="submission" date="2016-01" db="EMBL/GenBank/DDBJ databases">
        <authorList>
            <person name="Peeters C."/>
        </authorList>
    </citation>
    <scope>NUCLEOTIDE SEQUENCE [LARGE SCALE GENOMIC DNA]</scope>
    <source>
        <strain evidence="2">LMG 22940</strain>
    </source>
</reference>
<sequence>MHDFLRSFDSRAPLPPSENALLEAMAAELADLPIEQAADGSKRLGSLEAKAQAMAERLHVLGASAYREGVTHAASAAFALALRCRLQFSSLADRDTLTILRHWGLARREDGEFEESLNALRFVQEQLADVADSDPEALDNRNDIAVLLLDRGDFRGAMDILKPLIEANRRARPGKGKDPQTLTTESNMADAMKMAGDYKGALRLVQRVIRDRTESPELGPDHADTLSSANNAAELLQRLGDLQGALRLQEHILARRQATMPDHPETVTAVANLATTLYALGQFPQALALEREVLRERRRRDGRSHPNTLIAANNLAGTLRDLGHFTEATHLLRRVVRDHGAGVRDGNPDALMALTNLADLLREQGDLPAAGRLARRAWRLREETLRAEHPDTVTSMASYAAVLHGRMRYAQAIRLQRRILALRARDNGPDHPQTLQAANDLANMLSKQGKHAEACALYEDIEPKTAAVLGKDHPDTLEVRLSLAEALYSAGDRPKSLEHASRVGVQILARQFLDARDFDRCARLAAALLMLDAHMELEALLARVSSMMWETVELLNQDSSFHLLKGFIAFHDTWVRHCLAHKRDDLLRALAPLHGLESAAWARADLDSRAQDKDAHGKVRERYGIARRKLHDARIQLTMLDADIQTISARIATGGPNHATTKLYRRQLLARRKQVAIEEQAAVSELSAAHDELRIAEPGLPVSQRSRPHATSDLQRQLGEGEAVVLLVQFADRKVAAITLRRSGHDVTPLPALEALEETFAALERPRFQGARVEGLRGRVELDQIDSEGLLTDRGNGVPSKSFEFFGLETDAAAAIWKPLAGGLIGVDRLHVVYAPGLRGLALQVGSPIECTGCYAALPGFLRVFEATRSNRSARGSAMVALDVGFDCAWATTVPIPFVQAEAALLSGVEVAIRVQDGLETLERLRTGNHAHSVQVACHGATSGQGSSRFAVLLLDAESGTRLDPSGLLSLPGTIDEFICSTCVGGIVSKGVGVDAMGIVSAMQLKGAGSVVACLAPVSDFHMPMLMALFRHHRVVGLAAAAALDQSKRELKSGLWPAQIVKLVAPAYAAAMQEVLLRAQYAGPPTGDPLAKADRAYRLTRSIGVWVLPPSLAKVLGGSQMLSSETHRAFSRAWCESSTAREQFSGAAALHLVETRGKWPALHRALVDHLCVFTQCFGGVYA</sequence>